<comment type="subcellular location">
    <subcellularLocation>
        <location evidence="1">Cell outer membrane</location>
        <topology evidence="1">Multi-pass membrane protein</topology>
    </subcellularLocation>
</comment>
<evidence type="ECO:0000259" key="18">
    <source>
        <dbReference type="Pfam" id="PF10531"/>
    </source>
</evidence>
<evidence type="ECO:0000256" key="12">
    <source>
        <dbReference type="ARBA" id="ARBA00023139"/>
    </source>
</evidence>
<evidence type="ECO:0000256" key="14">
    <source>
        <dbReference type="ARBA" id="ARBA00023288"/>
    </source>
</evidence>
<feature type="chain" id="PRO_5040954148" evidence="16">
    <location>
        <begin position="24"/>
        <end position="907"/>
    </location>
</feature>
<dbReference type="GO" id="GO:0015159">
    <property type="term" value="F:polysaccharide transmembrane transporter activity"/>
    <property type="evidence" value="ECO:0007669"/>
    <property type="project" value="InterPro"/>
</dbReference>
<evidence type="ECO:0000256" key="8">
    <source>
        <dbReference type="ARBA" id="ARBA00023047"/>
    </source>
</evidence>
<feature type="domain" description="Soluble ligand binding" evidence="18">
    <location>
        <begin position="281"/>
        <end position="329"/>
    </location>
</feature>
<dbReference type="GO" id="GO:0006811">
    <property type="term" value="P:monoatomic ion transport"/>
    <property type="evidence" value="ECO:0007669"/>
    <property type="project" value="UniProtKB-KW"/>
</dbReference>
<dbReference type="EMBL" id="JACRUP010000009">
    <property type="protein sequence ID" value="MBC5851891.1"/>
    <property type="molecule type" value="Genomic_DNA"/>
</dbReference>
<evidence type="ECO:0000256" key="2">
    <source>
        <dbReference type="ARBA" id="ARBA00009450"/>
    </source>
</evidence>
<keyword evidence="21" id="KW-1185">Reference proteome</keyword>
<evidence type="ECO:0000259" key="17">
    <source>
        <dbReference type="Pfam" id="PF02563"/>
    </source>
</evidence>
<dbReference type="Pfam" id="PF02563">
    <property type="entry name" value="Poly_export"/>
    <property type="match status" value="1"/>
</dbReference>
<keyword evidence="9" id="KW-0406">Ion transport</keyword>
<evidence type="ECO:0000259" key="19">
    <source>
        <dbReference type="Pfam" id="PF22461"/>
    </source>
</evidence>
<feature type="domain" description="Polysaccharide export protein N-terminal" evidence="17">
    <location>
        <begin position="116"/>
        <end position="182"/>
    </location>
</feature>
<evidence type="ECO:0000256" key="5">
    <source>
        <dbReference type="ARBA" id="ARBA00022597"/>
    </source>
</evidence>
<accession>A0A9X0RBJ2</accession>
<evidence type="ECO:0000256" key="16">
    <source>
        <dbReference type="SAM" id="SignalP"/>
    </source>
</evidence>
<keyword evidence="10" id="KW-0626">Porin</keyword>
<keyword evidence="13" id="KW-0998">Cell outer membrane</keyword>
<feature type="domain" description="SLBB" evidence="19">
    <location>
        <begin position="197"/>
        <end position="273"/>
    </location>
</feature>
<feature type="domain" description="Soluble ligand binding" evidence="18">
    <location>
        <begin position="804"/>
        <end position="853"/>
    </location>
</feature>
<comment type="similarity">
    <text evidence="2">Belongs to the BexD/CtrA/VexA family.</text>
</comment>
<keyword evidence="3" id="KW-0813">Transport</keyword>
<dbReference type="AlphaFoldDB" id="A0A9X0RBJ2"/>
<dbReference type="Pfam" id="PF22461">
    <property type="entry name" value="SLBB_2"/>
    <property type="match status" value="1"/>
</dbReference>
<evidence type="ECO:0000313" key="20">
    <source>
        <dbReference type="EMBL" id="MBC5851891.1"/>
    </source>
</evidence>
<keyword evidence="12" id="KW-0564">Palmitate</keyword>
<evidence type="ECO:0000256" key="11">
    <source>
        <dbReference type="ARBA" id="ARBA00023136"/>
    </source>
</evidence>
<comment type="caution">
    <text evidence="20">The sequence shown here is derived from an EMBL/GenBank/DDBJ whole genome shotgun (WGS) entry which is preliminary data.</text>
</comment>
<dbReference type="InterPro" id="IPR003715">
    <property type="entry name" value="Poly_export_N"/>
</dbReference>
<dbReference type="InterPro" id="IPR019554">
    <property type="entry name" value="Soluble_ligand-bd"/>
</dbReference>
<keyword evidence="11" id="KW-0472">Membrane</keyword>
<keyword evidence="14" id="KW-0449">Lipoprotein</keyword>
<dbReference type="Gene3D" id="3.30.1950.10">
    <property type="entry name" value="wza like domain"/>
    <property type="match status" value="1"/>
</dbReference>
<reference evidence="20" key="1">
    <citation type="submission" date="2020-08" db="EMBL/GenBank/DDBJ databases">
        <title>Genome Sequencing and Pan-Genome Analysis of Migratory bird Vibrio Strains, Inner Mongolia.</title>
        <authorList>
            <person name="Zheng L."/>
        </authorList>
    </citation>
    <scope>NUCLEOTIDE SEQUENCE</scope>
    <source>
        <strain evidence="20">M13F</strain>
    </source>
</reference>
<dbReference type="GO" id="GO:0046930">
    <property type="term" value="C:pore complex"/>
    <property type="evidence" value="ECO:0007669"/>
    <property type="project" value="UniProtKB-KW"/>
</dbReference>
<evidence type="ECO:0000256" key="6">
    <source>
        <dbReference type="ARBA" id="ARBA00022692"/>
    </source>
</evidence>
<feature type="domain" description="Soluble ligand binding" evidence="18">
    <location>
        <begin position="672"/>
        <end position="705"/>
    </location>
</feature>
<keyword evidence="8" id="KW-0625">Polysaccharide transport</keyword>
<evidence type="ECO:0000256" key="4">
    <source>
        <dbReference type="ARBA" id="ARBA00022452"/>
    </source>
</evidence>
<dbReference type="PANTHER" id="PTHR33619">
    <property type="entry name" value="POLYSACCHARIDE EXPORT PROTEIN GFCE-RELATED"/>
    <property type="match status" value="1"/>
</dbReference>
<evidence type="ECO:0000256" key="15">
    <source>
        <dbReference type="SAM" id="MobiDB-lite"/>
    </source>
</evidence>
<evidence type="ECO:0000256" key="10">
    <source>
        <dbReference type="ARBA" id="ARBA00023114"/>
    </source>
</evidence>
<evidence type="ECO:0000256" key="9">
    <source>
        <dbReference type="ARBA" id="ARBA00023065"/>
    </source>
</evidence>
<dbReference type="PANTHER" id="PTHR33619:SF3">
    <property type="entry name" value="POLYSACCHARIDE EXPORT PROTEIN GFCE-RELATED"/>
    <property type="match status" value="1"/>
</dbReference>
<dbReference type="GO" id="GO:0015288">
    <property type="term" value="F:porin activity"/>
    <property type="evidence" value="ECO:0007669"/>
    <property type="project" value="UniProtKB-KW"/>
</dbReference>
<name>A0A9X0RBJ2_VIBME</name>
<proteinExistence type="inferred from homology"/>
<evidence type="ECO:0000256" key="3">
    <source>
        <dbReference type="ARBA" id="ARBA00022448"/>
    </source>
</evidence>
<dbReference type="InterPro" id="IPR049712">
    <property type="entry name" value="Poly_export"/>
</dbReference>
<keyword evidence="4" id="KW-1134">Transmembrane beta strand</keyword>
<dbReference type="RefSeq" id="WP_187026465.1">
    <property type="nucleotide sequence ID" value="NZ_CAWQLT010000067.1"/>
</dbReference>
<feature type="region of interest" description="Disordered" evidence="15">
    <location>
        <begin position="496"/>
        <end position="520"/>
    </location>
</feature>
<evidence type="ECO:0000256" key="1">
    <source>
        <dbReference type="ARBA" id="ARBA00004571"/>
    </source>
</evidence>
<dbReference type="Gene3D" id="3.10.560.10">
    <property type="entry name" value="Outer membrane lipoprotein wza domain like"/>
    <property type="match status" value="6"/>
</dbReference>
<gene>
    <name evidence="20" type="ORF">H8Q88_13350</name>
</gene>
<evidence type="ECO:0000256" key="7">
    <source>
        <dbReference type="ARBA" id="ARBA00022729"/>
    </source>
</evidence>
<evidence type="ECO:0000313" key="21">
    <source>
        <dbReference type="Proteomes" id="UP000615796"/>
    </source>
</evidence>
<feature type="domain" description="Soluble ligand binding" evidence="18">
    <location>
        <begin position="576"/>
        <end position="625"/>
    </location>
</feature>
<dbReference type="Pfam" id="PF10531">
    <property type="entry name" value="SLBB"/>
    <property type="match status" value="4"/>
</dbReference>
<feature type="signal peptide" evidence="16">
    <location>
        <begin position="1"/>
        <end position="23"/>
    </location>
</feature>
<protein>
    <submittedName>
        <fullName evidence="20">SLBB domain-containing protein</fullName>
    </submittedName>
</protein>
<keyword evidence="7 16" id="KW-0732">Signal</keyword>
<dbReference type="GO" id="GO:0009279">
    <property type="term" value="C:cell outer membrane"/>
    <property type="evidence" value="ECO:0007669"/>
    <property type="project" value="UniProtKB-SubCell"/>
</dbReference>
<sequence>MFHGRFIFFSSLLLSLFAVSSHAQSPTPEQLRMFQNLPADQQQALARQYGITLPNINNSVASQPLPTADIRTARPDKAEQQPLNKQDQEKEPELKRFGLDLFAASPTTFAPVSDVPVPSDYRVGPNDEIIVQLFGKDNSTHRLRVNREGVINFPSLGPIPVAGLSFSEVRASLMQRVQEQMIGVRSDITLGELRSMQIFVMGDAYKPGAYTVSALTTISQAIYYSGGFSESGALRNVQLKRNGQVVRTLDLYDLLLKGDSRNDERLMPGDVVWIAPVQATISVQGEVQRPAIYEIKPGETYQDILTLSGGVTAHAYLERATIKRASSHGTRDVHSLDLTQPKALQQPVRNGDDITVAKRSELLQNYVQLMGDVAHAGYAEWRDNLRISDLFHSADSAFNATADLNYALVVREVNLQRDVVVYQFSLANALLNPNSADNLSLQPRDQVLVFNRLSADDVDELLELKRQEESLESTLVNNSRSGGTLESSQIKSLEQAQALAKQEAEREQQQRSATQSFPIVRFGDHEKEEPLFFQGQMITQEQAKVLQENSRQFLLASLLVRLQQQSSYGRPAMIAEVFGEVKYPGRYPISQHNTVQGLLAAAGGLSADAFSANAELARIESLGNTVRTEIKNIDLSAVIQGDRQANREIKPRDRLNVFEQPGIKQQNTVVLQGEVKFPGTYTLRRGETLAQLLERAGGLTEFAHPQGAIFTREALRLQEQKLLTQYAADMRREVAKKSFNVDSRVSSVISDPDKTLAFIEEATNSRALGRMVVQLDQIIDGNKSANFMLEDGDFLFIPMYRNTVSVMGEVQVGITYLLDPSLTVKDYINRAGGMKKQADDDRIFVVRADGSVFKPNTGFWFGRRGESLRPGDTIVVPVDTDYRDALNVWTAATQILYQTGVAVNALK</sequence>
<organism evidence="20 21">
    <name type="scientific">Vibrio metschnikovii</name>
    <dbReference type="NCBI Taxonomy" id="28172"/>
    <lineage>
        <taxon>Bacteria</taxon>
        <taxon>Pseudomonadati</taxon>
        <taxon>Pseudomonadota</taxon>
        <taxon>Gammaproteobacteria</taxon>
        <taxon>Vibrionales</taxon>
        <taxon>Vibrionaceae</taxon>
        <taxon>Vibrio</taxon>
    </lineage>
</organism>
<keyword evidence="5" id="KW-0762">Sugar transport</keyword>
<keyword evidence="6" id="KW-0812">Transmembrane</keyword>
<dbReference type="InterPro" id="IPR054765">
    <property type="entry name" value="SLBB_dom"/>
</dbReference>
<evidence type="ECO:0000256" key="13">
    <source>
        <dbReference type="ARBA" id="ARBA00023237"/>
    </source>
</evidence>
<dbReference type="Proteomes" id="UP000615796">
    <property type="component" value="Unassembled WGS sequence"/>
</dbReference>